<dbReference type="InterPro" id="IPR054613">
    <property type="entry name" value="Peptidase_S78_dom"/>
</dbReference>
<sequence>MEKLELRLQDPSLETNDENEMMVSGYVNKTNQWSRTLGKRNKFVERISKGAFKRAIERAKEIQFLAEHDSKLLLASTKNGSLTLREDETGLWMSAKITDTTWGRDYHQLIKEGLLTNMSFGFYVNEDKWDKRNDGISERTVYDLTLSEVSAVKNPAYVQSTLNARSIEVIEDVEIPQESDKKEKTKMEERDLTLEEQIELKKSHIKGLEKINDDAETQERIDALKGELRSLQAQLPVNQNAETQETETDENRDMNTEFEPGKIFVKGKLSKTIIDGSKFPLLAGQFNYFEGKSAYDSQGGGKFKKVFALDDSEGVICGNKEPVYSALSPKFAEIEFNQKRVLTSFQTSQQTMMDNGIELEEHVNEWIAMSHLRTAQSQAFGQGDKDGDSPIGEPVNLHFQSILDYNAQAPEKLINGQKITELTGVTLENINVICDEYDEGNTALAVIVVNSPSVISGLKDESGSPLLKRENRANGSIGTAYGRHVFVQSMNEKGKLVLMNPKAYGVAVNGDSDVEKITNDTIQTLKASVLFHGQTYMQGKVVNPYAIKIIK</sequence>
<protein>
    <recommendedName>
        <fullName evidence="9">Phage major capsid protein</fullName>
    </recommendedName>
</protein>
<comment type="caution">
    <text evidence="7">The sequence shown here is derived from an EMBL/GenBank/DDBJ whole genome shotgun (WGS) entry which is preliminary data.</text>
</comment>
<evidence type="ECO:0000313" key="7">
    <source>
        <dbReference type="EMBL" id="PHD69794.1"/>
    </source>
</evidence>
<evidence type="ECO:0000256" key="1">
    <source>
        <dbReference type="ARBA" id="ARBA00004328"/>
    </source>
</evidence>
<name>A0A2C4QFM2_9BACI</name>
<evidence type="ECO:0000259" key="5">
    <source>
        <dbReference type="Pfam" id="PF04586"/>
    </source>
</evidence>
<dbReference type="InterPro" id="IPR006433">
    <property type="entry name" value="Prohead_protease"/>
</dbReference>
<dbReference type="Proteomes" id="UP000225997">
    <property type="component" value="Unassembled WGS sequence"/>
</dbReference>
<dbReference type="NCBIfam" id="TIGR01554">
    <property type="entry name" value="major_cap_HK97"/>
    <property type="match status" value="1"/>
</dbReference>
<comment type="subcellular location">
    <subcellularLocation>
        <location evidence="1">Virion</location>
    </subcellularLocation>
</comment>
<evidence type="ECO:0000256" key="3">
    <source>
        <dbReference type="ARBA" id="ARBA00022670"/>
    </source>
</evidence>
<dbReference type="GO" id="GO:0006508">
    <property type="term" value="P:proteolysis"/>
    <property type="evidence" value="ECO:0007669"/>
    <property type="project" value="UniProtKB-KW"/>
</dbReference>
<dbReference type="EMBL" id="NUSQ01000060">
    <property type="protein sequence ID" value="PHD69794.1"/>
    <property type="molecule type" value="Genomic_DNA"/>
</dbReference>
<evidence type="ECO:0000256" key="4">
    <source>
        <dbReference type="ARBA" id="ARBA00022801"/>
    </source>
</evidence>
<reference evidence="7 8" key="1">
    <citation type="submission" date="2017-09" db="EMBL/GenBank/DDBJ databases">
        <title>Large-scale bioinformatics analysis of Bacillus genomes uncovers conserved roles of natural products in bacterial physiology.</title>
        <authorList>
            <consortium name="Agbiome Team Llc"/>
            <person name="Bleich R.M."/>
            <person name="Grubbs K.J."/>
            <person name="Santa Maria K.C."/>
            <person name="Allen S.E."/>
            <person name="Farag S."/>
            <person name="Shank E.A."/>
            <person name="Bowers A."/>
        </authorList>
    </citation>
    <scope>NUCLEOTIDE SEQUENCE [LARGE SCALE GENOMIC DNA]</scope>
    <source>
        <strain evidence="7 8">AFS044250</strain>
    </source>
</reference>
<feature type="domain" description="Prohead serine protease" evidence="5">
    <location>
        <begin position="14"/>
        <end position="168"/>
    </location>
</feature>
<organism evidence="7 8">
    <name type="scientific">Bacillus toyonensis</name>
    <dbReference type="NCBI Taxonomy" id="155322"/>
    <lineage>
        <taxon>Bacteria</taxon>
        <taxon>Bacillati</taxon>
        <taxon>Bacillota</taxon>
        <taxon>Bacilli</taxon>
        <taxon>Bacillales</taxon>
        <taxon>Bacillaceae</taxon>
        <taxon>Bacillus</taxon>
        <taxon>Bacillus cereus group</taxon>
    </lineage>
</organism>
<evidence type="ECO:0000259" key="6">
    <source>
        <dbReference type="Pfam" id="PF05065"/>
    </source>
</evidence>
<gene>
    <name evidence="7" type="ORF">COF40_15145</name>
</gene>
<feature type="domain" description="Phage capsid-like C-terminal" evidence="6">
    <location>
        <begin position="310"/>
        <end position="551"/>
    </location>
</feature>
<dbReference type="InterPro" id="IPR054612">
    <property type="entry name" value="Phage_capsid-like_C"/>
</dbReference>
<dbReference type="SUPFAM" id="SSF56563">
    <property type="entry name" value="Major capsid protein gp5"/>
    <property type="match status" value="1"/>
</dbReference>
<evidence type="ECO:0008006" key="9">
    <source>
        <dbReference type="Google" id="ProtNLM"/>
    </source>
</evidence>
<dbReference type="Pfam" id="PF05065">
    <property type="entry name" value="Phage_capsid"/>
    <property type="match status" value="1"/>
</dbReference>
<keyword evidence="2" id="KW-1188">Viral release from host cell</keyword>
<dbReference type="Pfam" id="PF04586">
    <property type="entry name" value="Peptidase_S78"/>
    <property type="match status" value="1"/>
</dbReference>
<dbReference type="NCBIfam" id="TIGR01543">
    <property type="entry name" value="proheadase_HK97"/>
    <property type="match status" value="1"/>
</dbReference>
<keyword evidence="4" id="KW-0378">Hydrolase</keyword>
<dbReference type="AlphaFoldDB" id="A0A2C4QFM2"/>
<evidence type="ECO:0000313" key="8">
    <source>
        <dbReference type="Proteomes" id="UP000225997"/>
    </source>
</evidence>
<dbReference type="RefSeq" id="WP_100064590.1">
    <property type="nucleotide sequence ID" value="NZ_NUSQ01000060.1"/>
</dbReference>
<accession>A0A2C4QFM2</accession>
<proteinExistence type="predicted"/>
<dbReference type="GO" id="GO:0008233">
    <property type="term" value="F:peptidase activity"/>
    <property type="evidence" value="ECO:0007669"/>
    <property type="project" value="UniProtKB-KW"/>
</dbReference>
<evidence type="ECO:0000256" key="2">
    <source>
        <dbReference type="ARBA" id="ARBA00022612"/>
    </source>
</evidence>
<dbReference type="InterPro" id="IPR024455">
    <property type="entry name" value="Phage_capsid"/>
</dbReference>
<keyword evidence="3" id="KW-0645">Protease</keyword>